<evidence type="ECO:0000259" key="10">
    <source>
        <dbReference type="PROSITE" id="PS51220"/>
    </source>
</evidence>
<dbReference type="Proteomes" id="UP000887565">
    <property type="component" value="Unplaced"/>
</dbReference>
<evidence type="ECO:0000256" key="4">
    <source>
        <dbReference type="ARBA" id="ARBA00023136"/>
    </source>
</evidence>
<feature type="transmembrane region" description="Helical" evidence="7">
    <location>
        <begin position="998"/>
        <end position="1020"/>
    </location>
</feature>
<proteinExistence type="predicted"/>
<dbReference type="PROSITE" id="PS50923">
    <property type="entry name" value="SUSHI"/>
    <property type="match status" value="1"/>
</dbReference>
<dbReference type="Gene3D" id="2.10.70.10">
    <property type="entry name" value="Complement Module, domain 1"/>
    <property type="match status" value="1"/>
</dbReference>
<dbReference type="SMART" id="SM00723">
    <property type="entry name" value="AMOP"/>
    <property type="match status" value="1"/>
</dbReference>
<dbReference type="SUPFAM" id="SSF57535">
    <property type="entry name" value="Complement control module/SCR domain"/>
    <property type="match status" value="1"/>
</dbReference>
<dbReference type="AlphaFoldDB" id="A0A915HJU4"/>
<keyword evidence="6" id="KW-0768">Sushi</keyword>
<evidence type="ECO:0000256" key="1">
    <source>
        <dbReference type="ARBA" id="ARBA00004370"/>
    </source>
</evidence>
<keyword evidence="5 6" id="KW-1015">Disulfide bond</keyword>
<keyword evidence="3 7" id="KW-1133">Transmembrane helix</keyword>
<evidence type="ECO:0000256" key="3">
    <source>
        <dbReference type="ARBA" id="ARBA00022989"/>
    </source>
</evidence>
<dbReference type="Pfam" id="PF00084">
    <property type="entry name" value="Sushi"/>
    <property type="match status" value="1"/>
</dbReference>
<dbReference type="InterPro" id="IPR056619">
    <property type="entry name" value="C8-3_MUC4"/>
</dbReference>
<dbReference type="InterPro" id="IPR000436">
    <property type="entry name" value="Sushi_SCR_CCP_dom"/>
</dbReference>
<dbReference type="CDD" id="cd00033">
    <property type="entry name" value="CCP"/>
    <property type="match status" value="1"/>
</dbReference>
<name>A0A915HJU4_ROMCU</name>
<dbReference type="GO" id="GO:0016020">
    <property type="term" value="C:membrane"/>
    <property type="evidence" value="ECO:0007669"/>
    <property type="project" value="UniProtKB-SubCell"/>
</dbReference>
<dbReference type="OMA" id="GYIMNDK"/>
<dbReference type="PROSITE" id="PS50856">
    <property type="entry name" value="AMOP"/>
    <property type="match status" value="1"/>
</dbReference>
<dbReference type="PANTHER" id="PTHR13802:SF52">
    <property type="entry name" value="MUCIN-4"/>
    <property type="match status" value="1"/>
</dbReference>
<dbReference type="InterPro" id="IPR035976">
    <property type="entry name" value="Sushi/SCR/CCP_sf"/>
</dbReference>
<organism evidence="12 13">
    <name type="scientific">Romanomermis culicivorax</name>
    <name type="common">Nematode worm</name>
    <dbReference type="NCBI Taxonomy" id="13658"/>
    <lineage>
        <taxon>Eukaryota</taxon>
        <taxon>Metazoa</taxon>
        <taxon>Ecdysozoa</taxon>
        <taxon>Nematoda</taxon>
        <taxon>Enoplea</taxon>
        <taxon>Dorylaimia</taxon>
        <taxon>Mermithida</taxon>
        <taxon>Mermithoidea</taxon>
        <taxon>Mermithidae</taxon>
        <taxon>Romanomermis</taxon>
    </lineage>
</organism>
<dbReference type="Pfam" id="PF00094">
    <property type="entry name" value="VWD"/>
    <property type="match status" value="1"/>
</dbReference>
<dbReference type="InterPro" id="IPR003886">
    <property type="entry name" value="NIDO_dom"/>
</dbReference>
<feature type="domain" description="AMOP" evidence="8">
    <location>
        <begin position="423"/>
        <end position="582"/>
    </location>
</feature>
<dbReference type="WBParaSite" id="nRc.2.0.1.t01919-RA">
    <property type="protein sequence ID" value="nRc.2.0.1.t01919-RA"/>
    <property type="gene ID" value="nRc.2.0.1.g01919"/>
</dbReference>
<dbReference type="InterPro" id="IPR001846">
    <property type="entry name" value="VWF_type-D"/>
</dbReference>
<dbReference type="SMART" id="SM00539">
    <property type="entry name" value="NIDO"/>
    <property type="match status" value="1"/>
</dbReference>
<keyword evidence="12" id="KW-1185">Reference proteome</keyword>
<evidence type="ECO:0000313" key="13">
    <source>
        <dbReference type="WBParaSite" id="nRc.2.0.1.t01919-RA"/>
    </source>
</evidence>
<dbReference type="InterPro" id="IPR005533">
    <property type="entry name" value="AMOP_dom"/>
</dbReference>
<feature type="domain" description="Sushi" evidence="9">
    <location>
        <begin position="930"/>
        <end position="989"/>
    </location>
</feature>
<feature type="domain" description="VWFD" evidence="11">
    <location>
        <begin position="594"/>
        <end position="839"/>
    </location>
</feature>
<evidence type="ECO:0000259" key="8">
    <source>
        <dbReference type="PROSITE" id="PS50856"/>
    </source>
</evidence>
<accession>A0A915HJU4</accession>
<feature type="disulfide bond" evidence="6">
    <location>
        <begin position="960"/>
        <end position="987"/>
    </location>
</feature>
<dbReference type="PROSITE" id="PS51220">
    <property type="entry name" value="NIDO"/>
    <property type="match status" value="1"/>
</dbReference>
<keyword evidence="4 7" id="KW-0472">Membrane</keyword>
<evidence type="ECO:0000256" key="6">
    <source>
        <dbReference type="PROSITE-ProRule" id="PRU00302"/>
    </source>
</evidence>
<evidence type="ECO:0000256" key="2">
    <source>
        <dbReference type="ARBA" id="ARBA00022692"/>
    </source>
</evidence>
<evidence type="ECO:0000313" key="12">
    <source>
        <dbReference type="Proteomes" id="UP000887565"/>
    </source>
</evidence>
<reference evidence="13" key="1">
    <citation type="submission" date="2022-11" db="UniProtKB">
        <authorList>
            <consortium name="WormBaseParasite"/>
        </authorList>
    </citation>
    <scope>IDENTIFICATION</scope>
</reference>
<comment type="subcellular location">
    <subcellularLocation>
        <location evidence="1">Membrane</location>
    </subcellularLocation>
</comment>
<protein>
    <submittedName>
        <fullName evidence="13">Mucin-like protein</fullName>
    </submittedName>
</protein>
<evidence type="ECO:0000256" key="5">
    <source>
        <dbReference type="ARBA" id="ARBA00023157"/>
    </source>
</evidence>
<evidence type="ECO:0000259" key="11">
    <source>
        <dbReference type="PROSITE" id="PS51233"/>
    </source>
</evidence>
<dbReference type="Pfam" id="PF23263">
    <property type="entry name" value="C8-3_MUC4"/>
    <property type="match status" value="1"/>
</dbReference>
<dbReference type="InterPro" id="IPR051495">
    <property type="entry name" value="Epithelial_Barrier/Signaling"/>
</dbReference>
<dbReference type="GO" id="GO:0007160">
    <property type="term" value="P:cell-matrix adhesion"/>
    <property type="evidence" value="ECO:0007669"/>
    <property type="project" value="InterPro"/>
</dbReference>
<dbReference type="PROSITE" id="PS51233">
    <property type="entry name" value="VWFD"/>
    <property type="match status" value="1"/>
</dbReference>
<dbReference type="PANTHER" id="PTHR13802">
    <property type="entry name" value="MUCIN 4-RELATED"/>
    <property type="match status" value="1"/>
</dbReference>
<dbReference type="Pfam" id="PF06119">
    <property type="entry name" value="NIDO"/>
    <property type="match status" value="1"/>
</dbReference>
<feature type="domain" description="NIDO" evidence="10">
    <location>
        <begin position="22"/>
        <end position="185"/>
    </location>
</feature>
<sequence>MDGLGRLQTFTGPVMQNVGTGQFPTRSYGNQLLKTAVGRVEDPELLDIMTQHIQSSMVGARGFIADYALLVTWERMGYGGAPKYTDLNVFNTVKRWQNTFQLLVATDEIRTYVVLNYANINWTSSTAAGSLNGHGGKQSAMVGFNGGNGTGWFNLPWSADGNSYKLVQYGSTQVAGRWMARVDEEIEYGGCSNDSVGILQMDKPQATMLGGFTLNVTAACFRPTDVLKLQIDETTLDCERLDMVIARCVIPVNSIFKTGIVIIRLSVDGGKNYPWWNRFYILMPSLARRHVNLINDPNNPNNNWRSFKPENLTMTWPNYNISVNPNAQVDITLWGYWENVLGHTFEPIGSIDKNTPNRGAYSFNPNTLNRADMMVDAWRKYAGGVVQVRVSQNWMADRGDGIYWSDLIPFGWFFHDSWKHQWGNNWAVDMCIDWFEYDGRRENFYMFLENSHACPCTMDQALADVGRFVALMDCDINGDHRCYYTQGAQHCVVSTTSVWTGAGQVCCYDWQGWLMFSHDYEYNDQYLRFYSAGVPYRAHPWGSAPYKRPPYVPSMSNFFNDLLPYEICCKWAGHCEFYFWRRMTSGCQDYRPPALGYVFGEGHFVTFDNTRYTFNGNGYYTLTTLKDQRHSMNVQIRMEQPSKNVWNADVPATVVTGVVAQDNDSSIVQVFARKDFARWRYKTDVYVDGIRVFFDTPWQKLQTFKGVTLRSQPRNMNMSEIEIMFTTGMGLVVKEARGTLNIMVSAPPTYNESYAYYTTNQYGYPVAPPNQNVGGPGRCSSFVRTLGLLGPWNNDPRDDLTTPDCAVVNVGPYPQSDSENSNIYYQFGEKWRIDPNKIQLLFQTQFKALYNPLTFNSQNYGVNFNPLLRRNNTFWESLAFSQEEVVVACQGSYACQFDYITTGRREVGLDTLDAERKFDGLKYLGEKKLISCGPLQKNDGVLKYPPGNNYLDGVTVTFTCQPDYFLHGEQQRTCVNGTWSPGWWAWCRWRDEEHALKWFTGIIVSLLVIAVLTAMYYWCWNLRKKKEKARGRPYQVARGVPPLKYDQTFTKPAPTSVPVIEGEPQKIGVHSGNVRASPPYRFAETSA</sequence>
<dbReference type="Pfam" id="PF03782">
    <property type="entry name" value="AMOP"/>
    <property type="match status" value="1"/>
</dbReference>
<evidence type="ECO:0000256" key="7">
    <source>
        <dbReference type="SAM" id="Phobius"/>
    </source>
</evidence>
<dbReference type="SMART" id="SM00032">
    <property type="entry name" value="CCP"/>
    <property type="match status" value="1"/>
</dbReference>
<comment type="caution">
    <text evidence="6">Lacks conserved residue(s) required for the propagation of feature annotation.</text>
</comment>
<evidence type="ECO:0000259" key="9">
    <source>
        <dbReference type="PROSITE" id="PS50923"/>
    </source>
</evidence>
<keyword evidence="2 7" id="KW-0812">Transmembrane</keyword>